<gene>
    <name evidence="3" type="ORF">CVIRNUC_009369</name>
</gene>
<dbReference type="Proteomes" id="UP001314263">
    <property type="component" value="Unassembled WGS sequence"/>
</dbReference>
<proteinExistence type="predicted"/>
<name>A0AAV1IHL3_9CHLO</name>
<dbReference type="SUPFAM" id="SSF56300">
    <property type="entry name" value="Metallo-dependent phosphatases"/>
    <property type="match status" value="1"/>
</dbReference>
<comment type="caution">
    <text evidence="3">The sequence shown here is derived from an EMBL/GenBank/DDBJ whole genome shotgun (WGS) entry which is preliminary data.</text>
</comment>
<reference evidence="3 4" key="1">
    <citation type="submission" date="2023-10" db="EMBL/GenBank/DDBJ databases">
        <authorList>
            <person name="Maclean D."/>
            <person name="Macfadyen A."/>
        </authorList>
    </citation>
    <scope>NUCLEOTIDE SEQUENCE [LARGE SCALE GENOMIC DNA]</scope>
</reference>
<evidence type="ECO:0000256" key="1">
    <source>
        <dbReference type="SAM" id="Phobius"/>
    </source>
</evidence>
<keyword evidence="4" id="KW-1185">Reference proteome</keyword>
<sequence>MGHARRSMHGICQLLTLFNQFTHFEPVFCKSVPKLAFNDEGTFKVLQLADLHYGHFPELDEHTDKVIANLLEYEKPDFVALSGDMVSGFAWDGRQGWFEERWRQLTAPIAAARVPYGLVLGNHDDEADLMRVEIVTLDARLRAQGSMTKVGPKEAIGLSNYYLDIAASRSSAASAARIWMLDSGGLGCSWISAGSGCVEKPTIWWMNRTQQHLPKVPSLAFVHVPVPEFMDLWNRGAARGSKHETVNCPMHDSRLFRAAREMGVSAIYSGHDHDNNYEGVLDGVRLAYGHKTGYGSYGPPPGWGHGGRVVLLRRGQDAAQAETWIRLENGALLHQSKNPRYAAGRQTVCEPGPFFCSEYPFEPVCKPGWRHAVAELWQRRMGYCLLVLLALACGPVVALYLYRRKRRRALKGTIDGKGSL</sequence>
<dbReference type="InterPro" id="IPR029052">
    <property type="entry name" value="Metallo-depent_PP-like"/>
</dbReference>
<dbReference type="EMBL" id="CAUYUE010000014">
    <property type="protein sequence ID" value="CAK0786156.1"/>
    <property type="molecule type" value="Genomic_DNA"/>
</dbReference>
<accession>A0AAV1IHL3</accession>
<dbReference type="GO" id="GO:0016788">
    <property type="term" value="F:hydrolase activity, acting on ester bonds"/>
    <property type="evidence" value="ECO:0007669"/>
    <property type="project" value="TreeGrafter"/>
</dbReference>
<keyword evidence="1" id="KW-0812">Transmembrane</keyword>
<dbReference type="PANTHER" id="PTHR32440">
    <property type="entry name" value="PHOSPHATASE DCR2-RELATED-RELATED"/>
    <property type="match status" value="1"/>
</dbReference>
<keyword evidence="1" id="KW-1133">Transmembrane helix</keyword>
<organism evidence="3 4">
    <name type="scientific">Coccomyxa viridis</name>
    <dbReference type="NCBI Taxonomy" id="1274662"/>
    <lineage>
        <taxon>Eukaryota</taxon>
        <taxon>Viridiplantae</taxon>
        <taxon>Chlorophyta</taxon>
        <taxon>core chlorophytes</taxon>
        <taxon>Trebouxiophyceae</taxon>
        <taxon>Trebouxiophyceae incertae sedis</taxon>
        <taxon>Coccomyxaceae</taxon>
        <taxon>Coccomyxa</taxon>
    </lineage>
</organism>
<protein>
    <recommendedName>
        <fullName evidence="2">Calcineurin-like phosphoesterase domain-containing protein</fullName>
    </recommendedName>
</protein>
<evidence type="ECO:0000313" key="4">
    <source>
        <dbReference type="Proteomes" id="UP001314263"/>
    </source>
</evidence>
<feature type="domain" description="Calcineurin-like phosphoesterase" evidence="2">
    <location>
        <begin position="43"/>
        <end position="274"/>
    </location>
</feature>
<dbReference type="Gene3D" id="3.60.21.10">
    <property type="match status" value="1"/>
</dbReference>
<dbReference type="AlphaFoldDB" id="A0AAV1IHL3"/>
<keyword evidence="1" id="KW-0472">Membrane</keyword>
<dbReference type="PANTHER" id="PTHR32440:SF3">
    <property type="entry name" value="CALCINEURIN-LIKE PHOSPHOESTERASE DOMAIN-CONTAINING PROTEIN"/>
    <property type="match status" value="1"/>
</dbReference>
<dbReference type="CDD" id="cd07383">
    <property type="entry name" value="MPP_Dcr2"/>
    <property type="match status" value="1"/>
</dbReference>
<feature type="transmembrane region" description="Helical" evidence="1">
    <location>
        <begin position="380"/>
        <end position="402"/>
    </location>
</feature>
<dbReference type="GO" id="GO:0005737">
    <property type="term" value="C:cytoplasm"/>
    <property type="evidence" value="ECO:0007669"/>
    <property type="project" value="TreeGrafter"/>
</dbReference>
<dbReference type="InterPro" id="IPR004843">
    <property type="entry name" value="Calcineurin-like_PHP"/>
</dbReference>
<evidence type="ECO:0000259" key="2">
    <source>
        <dbReference type="Pfam" id="PF00149"/>
    </source>
</evidence>
<evidence type="ECO:0000313" key="3">
    <source>
        <dbReference type="EMBL" id="CAK0786156.1"/>
    </source>
</evidence>
<dbReference type="Pfam" id="PF00149">
    <property type="entry name" value="Metallophos"/>
    <property type="match status" value="1"/>
</dbReference>